<dbReference type="PROSITE" id="PS50005">
    <property type="entry name" value="TPR"/>
    <property type="match status" value="1"/>
</dbReference>
<keyword evidence="2" id="KW-1133">Transmembrane helix</keyword>
<evidence type="ECO:0000259" key="4">
    <source>
        <dbReference type="Pfam" id="PF12770"/>
    </source>
</evidence>
<organism evidence="5 6">
    <name type="scientific">Lutibacter maritimus</name>
    <dbReference type="NCBI Taxonomy" id="593133"/>
    <lineage>
        <taxon>Bacteria</taxon>
        <taxon>Pseudomonadati</taxon>
        <taxon>Bacteroidota</taxon>
        <taxon>Flavobacteriia</taxon>
        <taxon>Flavobacteriales</taxon>
        <taxon>Flavobacteriaceae</taxon>
        <taxon>Lutibacter</taxon>
    </lineage>
</organism>
<keyword evidence="1" id="KW-0802">TPR repeat</keyword>
<dbReference type="Pfam" id="PF13424">
    <property type="entry name" value="TPR_12"/>
    <property type="match status" value="1"/>
</dbReference>
<sequence length="889" mass="103015">MFKKSLFFIATLCCTSLFSQTLSFSKVIDSLKNEDNLSEFIYVHIDEFAKNPTSNYLSIFEQLSTKLWRAPSNEKEATSQLYFYINYAYYLKEFGFINQSIIYYEKAYNFYKKQHIKNYDIIEFCLKPLANNYTRIGDVDSAEDVIKVTIEKAISENKTSQISATYLNLAALLKTKGAYSSAINYLNLALDLSNKSVDKARLYSDLAINYLMLNEFNKVEEYVGLSDKFNNPTDLTIQCKNATNLGSLYLNKNEYENALFQFQKALKNAQLVFGKHDREVAKIYNQLAQVFYLKKDVVEAQKMYQKALTVLLPNFQPNTIEENPKTAFFYPENTLKDSFDGRAAVFIDTGNYKEALNNYDLAFLVENELRAVYLNQNAKLLQQQENRNRSEKCIELCYFLFENTNDVEWIEQAFLYAEKTKSAVLLETKELLSKRNKIGNDSLFIKHDALLFKKGQLNKKITIEQLKDTNANITLLAKLTNERNQVSTDLQLLNQQIFKKYPQLKTFKSSDISVKIIQNNVLLNNELLLEYFDGNYNLYIFSIEKDKPIAIHKIEKNVSFNQEINAFLNFFSDGRGVTLQNNMKEYTTLGYKLYQKLFNNLTNKNIILIPDGVISFIPFDALITKKTTSTNFENLPYLVQQSAINYAYSSTILLQEKNNKTENEKILGFFPVFENNHRGLSQLTYTLIESANIKKTFKGNFLIESNATKRVFEKMANQYSIIHLSTHATSGDYFEPPAIEFYDETLYLPEIYGYNLNTDLLVLSACETGIGTLRKGEGAMSLARGFSYAGVRNLIVSLWKVNDKSTEKLMTNFYKFYKNNNNKNEALHLSKLNYLNDFSISSNKKSPYYWASFIYIGEVNVSENLFYKYWWLLVMSFMLIVAYFVFKKP</sequence>
<feature type="domain" description="CHAT" evidence="4">
    <location>
        <begin position="592"/>
        <end position="858"/>
    </location>
</feature>
<dbReference type="SUPFAM" id="SSF48452">
    <property type="entry name" value="TPR-like"/>
    <property type="match status" value="2"/>
</dbReference>
<dbReference type="AlphaFoldDB" id="A0A1I6RFL0"/>
<dbReference type="EMBL" id="FOZP01000006">
    <property type="protein sequence ID" value="SFS63509.1"/>
    <property type="molecule type" value="Genomic_DNA"/>
</dbReference>
<keyword evidence="3" id="KW-0732">Signal</keyword>
<evidence type="ECO:0000256" key="3">
    <source>
        <dbReference type="SAM" id="SignalP"/>
    </source>
</evidence>
<accession>A0A1I6RFL0</accession>
<dbReference type="InterPro" id="IPR019734">
    <property type="entry name" value="TPR_rpt"/>
</dbReference>
<dbReference type="PANTHER" id="PTHR10098:SF108">
    <property type="entry name" value="TETRATRICOPEPTIDE REPEAT PROTEIN 28"/>
    <property type="match status" value="1"/>
</dbReference>
<evidence type="ECO:0000313" key="5">
    <source>
        <dbReference type="EMBL" id="SFS63509.1"/>
    </source>
</evidence>
<dbReference type="InterPro" id="IPR011990">
    <property type="entry name" value="TPR-like_helical_dom_sf"/>
</dbReference>
<gene>
    <name evidence="5" type="ORF">SAMN04488006_2424</name>
</gene>
<dbReference type="PANTHER" id="PTHR10098">
    <property type="entry name" value="RAPSYN-RELATED"/>
    <property type="match status" value="1"/>
</dbReference>
<dbReference type="STRING" id="593133.SAMN04488006_2424"/>
<dbReference type="Pfam" id="PF12770">
    <property type="entry name" value="CHAT"/>
    <property type="match status" value="1"/>
</dbReference>
<evidence type="ECO:0000256" key="2">
    <source>
        <dbReference type="SAM" id="Phobius"/>
    </source>
</evidence>
<keyword evidence="2" id="KW-0472">Membrane</keyword>
<feature type="transmembrane region" description="Helical" evidence="2">
    <location>
        <begin position="869"/>
        <end position="886"/>
    </location>
</feature>
<feature type="chain" id="PRO_5011527726" evidence="3">
    <location>
        <begin position="20"/>
        <end position="889"/>
    </location>
</feature>
<dbReference type="InterPro" id="IPR024983">
    <property type="entry name" value="CHAT_dom"/>
</dbReference>
<evidence type="ECO:0000256" key="1">
    <source>
        <dbReference type="PROSITE-ProRule" id="PRU00339"/>
    </source>
</evidence>
<reference evidence="6" key="1">
    <citation type="submission" date="2016-10" db="EMBL/GenBank/DDBJ databases">
        <authorList>
            <person name="Varghese N."/>
            <person name="Submissions S."/>
        </authorList>
    </citation>
    <scope>NUCLEOTIDE SEQUENCE [LARGE SCALE GENOMIC DNA]</scope>
    <source>
        <strain evidence="6">DSM 24450</strain>
    </source>
</reference>
<evidence type="ECO:0000313" key="6">
    <source>
        <dbReference type="Proteomes" id="UP000199312"/>
    </source>
</evidence>
<keyword evidence="6" id="KW-1185">Reference proteome</keyword>
<protein>
    <submittedName>
        <fullName evidence="5">Tetratricopeptide repeat-containing protein</fullName>
    </submittedName>
</protein>
<keyword evidence="2" id="KW-0812">Transmembrane</keyword>
<feature type="signal peptide" evidence="3">
    <location>
        <begin position="1"/>
        <end position="19"/>
    </location>
</feature>
<feature type="repeat" description="TPR" evidence="1">
    <location>
        <begin position="239"/>
        <end position="272"/>
    </location>
</feature>
<dbReference type="Gene3D" id="1.25.40.10">
    <property type="entry name" value="Tetratricopeptide repeat domain"/>
    <property type="match status" value="2"/>
</dbReference>
<dbReference type="SMART" id="SM00028">
    <property type="entry name" value="TPR"/>
    <property type="match status" value="5"/>
</dbReference>
<dbReference type="Proteomes" id="UP000199312">
    <property type="component" value="Unassembled WGS sequence"/>
</dbReference>
<proteinExistence type="predicted"/>
<name>A0A1I6RFL0_9FLAO</name>